<organism evidence="4 5">
    <name type="scientific">Leifsonella bigeumensis</name>
    <dbReference type="NCBI Taxonomy" id="433643"/>
    <lineage>
        <taxon>Bacteria</taxon>
        <taxon>Bacillati</taxon>
        <taxon>Actinomycetota</taxon>
        <taxon>Actinomycetes</taxon>
        <taxon>Micrococcales</taxon>
        <taxon>Microbacteriaceae</taxon>
        <taxon>Leifsonella</taxon>
    </lineage>
</organism>
<evidence type="ECO:0000259" key="3">
    <source>
        <dbReference type="PROSITE" id="PS51186"/>
    </source>
</evidence>
<protein>
    <submittedName>
        <fullName evidence="4">GNAT family N-acetyltransferase</fullName>
    </submittedName>
</protein>
<evidence type="ECO:0000313" key="5">
    <source>
        <dbReference type="Proteomes" id="UP001501004"/>
    </source>
</evidence>
<comment type="caution">
    <text evidence="4">The sequence shown here is derived from an EMBL/GenBank/DDBJ whole genome shotgun (WGS) entry which is preliminary data.</text>
</comment>
<keyword evidence="1" id="KW-0808">Transferase</keyword>
<gene>
    <name evidence="4" type="ORF">GCM10022239_14090</name>
</gene>
<dbReference type="RefSeq" id="WP_344755148.1">
    <property type="nucleotide sequence ID" value="NZ_BAABAE010000003.1"/>
</dbReference>
<evidence type="ECO:0000313" key="4">
    <source>
        <dbReference type="EMBL" id="GAA3739631.1"/>
    </source>
</evidence>
<keyword evidence="5" id="KW-1185">Reference proteome</keyword>
<dbReference type="PANTHER" id="PTHR43877">
    <property type="entry name" value="AMINOALKYLPHOSPHONATE N-ACETYLTRANSFERASE-RELATED-RELATED"/>
    <property type="match status" value="1"/>
</dbReference>
<name>A0ABP7FIK8_9MICO</name>
<evidence type="ECO:0000256" key="2">
    <source>
        <dbReference type="ARBA" id="ARBA00023315"/>
    </source>
</evidence>
<dbReference type="InterPro" id="IPR050832">
    <property type="entry name" value="Bact_Acetyltransf"/>
</dbReference>
<evidence type="ECO:0000256" key="1">
    <source>
        <dbReference type="ARBA" id="ARBA00022679"/>
    </source>
</evidence>
<sequence length="181" mass="18454">MRIRQARADDAGRLSELALRSKAHWGYDAEFLEACRAELTVTAKQCAAGEVSVAEGDGGEFAGFSRVVSDASGSGRAAGLGRASDAGTGAGAEVEGVLEALFVDPAFIGQGVGGRLLRHALARAAAMGLTSLVLDADPFAVPFYEHCGASIIGTAPSGSIAGRELPRMRIGTAASFDAREG</sequence>
<dbReference type="InterPro" id="IPR016181">
    <property type="entry name" value="Acyl_CoA_acyltransferase"/>
</dbReference>
<dbReference type="Pfam" id="PF00583">
    <property type="entry name" value="Acetyltransf_1"/>
    <property type="match status" value="1"/>
</dbReference>
<dbReference type="Gene3D" id="3.40.630.30">
    <property type="match status" value="1"/>
</dbReference>
<dbReference type="SUPFAM" id="SSF55729">
    <property type="entry name" value="Acyl-CoA N-acyltransferases (Nat)"/>
    <property type="match status" value="1"/>
</dbReference>
<dbReference type="Proteomes" id="UP001501004">
    <property type="component" value="Unassembled WGS sequence"/>
</dbReference>
<reference evidence="5" key="1">
    <citation type="journal article" date="2019" name="Int. J. Syst. Evol. Microbiol.">
        <title>The Global Catalogue of Microorganisms (GCM) 10K type strain sequencing project: providing services to taxonomists for standard genome sequencing and annotation.</title>
        <authorList>
            <consortium name="The Broad Institute Genomics Platform"/>
            <consortium name="The Broad Institute Genome Sequencing Center for Infectious Disease"/>
            <person name="Wu L."/>
            <person name="Ma J."/>
        </authorList>
    </citation>
    <scope>NUCLEOTIDE SEQUENCE [LARGE SCALE GENOMIC DNA]</scope>
    <source>
        <strain evidence="5">JCM 16949</strain>
    </source>
</reference>
<accession>A0ABP7FIK8</accession>
<proteinExistence type="predicted"/>
<dbReference type="EMBL" id="BAABAE010000003">
    <property type="protein sequence ID" value="GAA3739631.1"/>
    <property type="molecule type" value="Genomic_DNA"/>
</dbReference>
<feature type="domain" description="N-acetyltransferase" evidence="3">
    <location>
        <begin position="1"/>
        <end position="166"/>
    </location>
</feature>
<dbReference type="InterPro" id="IPR000182">
    <property type="entry name" value="GNAT_dom"/>
</dbReference>
<keyword evidence="2" id="KW-0012">Acyltransferase</keyword>
<dbReference type="PROSITE" id="PS51186">
    <property type="entry name" value="GNAT"/>
    <property type="match status" value="1"/>
</dbReference>